<keyword evidence="2" id="KW-1133">Transmembrane helix</keyword>
<proteinExistence type="predicted"/>
<dbReference type="Proteomes" id="UP000297245">
    <property type="component" value="Unassembled WGS sequence"/>
</dbReference>
<name>A0A4S8MZC3_DENBC</name>
<dbReference type="EMBL" id="ML179035">
    <property type="protein sequence ID" value="THV08542.1"/>
    <property type="molecule type" value="Genomic_DNA"/>
</dbReference>
<organism evidence="3 4">
    <name type="scientific">Dendrothele bispora (strain CBS 962.96)</name>
    <dbReference type="NCBI Taxonomy" id="1314807"/>
    <lineage>
        <taxon>Eukaryota</taxon>
        <taxon>Fungi</taxon>
        <taxon>Dikarya</taxon>
        <taxon>Basidiomycota</taxon>
        <taxon>Agaricomycotina</taxon>
        <taxon>Agaricomycetes</taxon>
        <taxon>Agaricomycetidae</taxon>
        <taxon>Agaricales</taxon>
        <taxon>Agaricales incertae sedis</taxon>
        <taxon>Dendrothele</taxon>
    </lineage>
</organism>
<gene>
    <name evidence="3" type="ORF">K435DRAFT_15144</name>
</gene>
<feature type="transmembrane region" description="Helical" evidence="2">
    <location>
        <begin position="32"/>
        <end position="54"/>
    </location>
</feature>
<feature type="region of interest" description="Disordered" evidence="1">
    <location>
        <begin position="100"/>
        <end position="121"/>
    </location>
</feature>
<keyword evidence="4" id="KW-1185">Reference proteome</keyword>
<evidence type="ECO:0000256" key="2">
    <source>
        <dbReference type="SAM" id="Phobius"/>
    </source>
</evidence>
<sequence>MPLFRDNPVRSTAIVISTFLAGYWFTRMLSSIHAFHFTQTSVAMLAIGALVYFISIHHRREGHLLTQTQEEMMLIGGFGLFWVAALLAWKALQQRGPGTGTTLGTSPSSGGSGRGGGWPSACSRDDVYCVVEEWSYW</sequence>
<dbReference type="AlphaFoldDB" id="A0A4S8MZC3"/>
<evidence type="ECO:0000313" key="4">
    <source>
        <dbReference type="Proteomes" id="UP000297245"/>
    </source>
</evidence>
<keyword evidence="2" id="KW-0812">Transmembrane</keyword>
<reference evidence="3 4" key="1">
    <citation type="journal article" date="2019" name="Nat. Ecol. Evol.">
        <title>Megaphylogeny resolves global patterns of mushroom evolution.</title>
        <authorList>
            <person name="Varga T."/>
            <person name="Krizsan K."/>
            <person name="Foldi C."/>
            <person name="Dima B."/>
            <person name="Sanchez-Garcia M."/>
            <person name="Sanchez-Ramirez S."/>
            <person name="Szollosi G.J."/>
            <person name="Szarkandi J.G."/>
            <person name="Papp V."/>
            <person name="Albert L."/>
            <person name="Andreopoulos W."/>
            <person name="Angelini C."/>
            <person name="Antonin V."/>
            <person name="Barry K.W."/>
            <person name="Bougher N.L."/>
            <person name="Buchanan P."/>
            <person name="Buyck B."/>
            <person name="Bense V."/>
            <person name="Catcheside P."/>
            <person name="Chovatia M."/>
            <person name="Cooper J."/>
            <person name="Damon W."/>
            <person name="Desjardin D."/>
            <person name="Finy P."/>
            <person name="Geml J."/>
            <person name="Haridas S."/>
            <person name="Hughes K."/>
            <person name="Justo A."/>
            <person name="Karasinski D."/>
            <person name="Kautmanova I."/>
            <person name="Kiss B."/>
            <person name="Kocsube S."/>
            <person name="Kotiranta H."/>
            <person name="LaButti K.M."/>
            <person name="Lechner B.E."/>
            <person name="Liimatainen K."/>
            <person name="Lipzen A."/>
            <person name="Lukacs Z."/>
            <person name="Mihaltcheva S."/>
            <person name="Morgado L.N."/>
            <person name="Niskanen T."/>
            <person name="Noordeloos M.E."/>
            <person name="Ohm R.A."/>
            <person name="Ortiz-Santana B."/>
            <person name="Ovrebo C."/>
            <person name="Racz N."/>
            <person name="Riley R."/>
            <person name="Savchenko A."/>
            <person name="Shiryaev A."/>
            <person name="Soop K."/>
            <person name="Spirin V."/>
            <person name="Szebenyi C."/>
            <person name="Tomsovsky M."/>
            <person name="Tulloss R.E."/>
            <person name="Uehling J."/>
            <person name="Grigoriev I.V."/>
            <person name="Vagvolgyi C."/>
            <person name="Papp T."/>
            <person name="Martin F.M."/>
            <person name="Miettinen O."/>
            <person name="Hibbett D.S."/>
            <person name="Nagy L.G."/>
        </authorList>
    </citation>
    <scope>NUCLEOTIDE SEQUENCE [LARGE SCALE GENOMIC DNA]</scope>
    <source>
        <strain evidence="3 4">CBS 962.96</strain>
    </source>
</reference>
<keyword evidence="2" id="KW-0472">Membrane</keyword>
<evidence type="ECO:0000256" key="1">
    <source>
        <dbReference type="SAM" id="MobiDB-lite"/>
    </source>
</evidence>
<protein>
    <submittedName>
        <fullName evidence="3">Uncharacterized protein</fullName>
    </submittedName>
</protein>
<feature type="transmembrane region" description="Helical" evidence="2">
    <location>
        <begin position="74"/>
        <end position="92"/>
    </location>
</feature>
<accession>A0A4S8MZC3</accession>
<evidence type="ECO:0000313" key="3">
    <source>
        <dbReference type="EMBL" id="THV08542.1"/>
    </source>
</evidence>
<feature type="compositionally biased region" description="Low complexity" evidence="1">
    <location>
        <begin position="100"/>
        <end position="109"/>
    </location>
</feature>
<dbReference type="OrthoDB" id="3266871at2759"/>